<evidence type="ECO:0000256" key="3">
    <source>
        <dbReference type="ARBA" id="ARBA00022670"/>
    </source>
</evidence>
<evidence type="ECO:0000256" key="1">
    <source>
        <dbReference type="ARBA" id="ARBA00000707"/>
    </source>
</evidence>
<dbReference type="GO" id="GO:0006508">
    <property type="term" value="P:proteolysis"/>
    <property type="evidence" value="ECO:0007669"/>
    <property type="project" value="UniProtKB-KW"/>
</dbReference>
<feature type="compositionally biased region" description="Low complexity" evidence="6">
    <location>
        <begin position="796"/>
        <end position="826"/>
    </location>
</feature>
<organism evidence="8 9">
    <name type="scientific">Clathrus columnatus</name>
    <dbReference type="NCBI Taxonomy" id="1419009"/>
    <lineage>
        <taxon>Eukaryota</taxon>
        <taxon>Fungi</taxon>
        <taxon>Dikarya</taxon>
        <taxon>Basidiomycota</taxon>
        <taxon>Agaricomycotina</taxon>
        <taxon>Agaricomycetes</taxon>
        <taxon>Phallomycetidae</taxon>
        <taxon>Phallales</taxon>
        <taxon>Clathraceae</taxon>
        <taxon>Clathrus</taxon>
    </lineage>
</organism>
<evidence type="ECO:0000313" key="9">
    <source>
        <dbReference type="Proteomes" id="UP001050691"/>
    </source>
</evidence>
<dbReference type="GO" id="GO:0005634">
    <property type="term" value="C:nucleus"/>
    <property type="evidence" value="ECO:0007669"/>
    <property type="project" value="TreeGrafter"/>
</dbReference>
<feature type="compositionally biased region" description="Basic and acidic residues" evidence="6">
    <location>
        <begin position="859"/>
        <end position="870"/>
    </location>
</feature>
<dbReference type="PROSITE" id="PS00972">
    <property type="entry name" value="USP_1"/>
    <property type="match status" value="1"/>
</dbReference>
<evidence type="ECO:0000313" key="8">
    <source>
        <dbReference type="EMBL" id="GJJ13535.1"/>
    </source>
</evidence>
<reference evidence="8" key="1">
    <citation type="submission" date="2021-10" db="EMBL/GenBank/DDBJ databases">
        <title>De novo Genome Assembly of Clathrus columnatus (Basidiomycota, Fungi) Using Illumina and Nanopore Sequence Data.</title>
        <authorList>
            <person name="Ogiso-Tanaka E."/>
            <person name="Itagaki H."/>
            <person name="Hosoya T."/>
            <person name="Hosaka K."/>
        </authorList>
    </citation>
    <scope>NUCLEOTIDE SEQUENCE</scope>
    <source>
        <strain evidence="8">MO-923</strain>
    </source>
</reference>
<dbReference type="Proteomes" id="UP001050691">
    <property type="component" value="Unassembled WGS sequence"/>
</dbReference>
<dbReference type="InterPro" id="IPR001394">
    <property type="entry name" value="Peptidase_C19_UCH"/>
</dbReference>
<feature type="compositionally biased region" description="Low complexity" evidence="6">
    <location>
        <begin position="218"/>
        <end position="231"/>
    </location>
</feature>
<gene>
    <name evidence="8" type="ORF">Clacol_007789</name>
</gene>
<dbReference type="PROSITE" id="PS50235">
    <property type="entry name" value="USP_3"/>
    <property type="match status" value="1"/>
</dbReference>
<feature type="compositionally biased region" description="Pro residues" evidence="6">
    <location>
        <begin position="123"/>
        <end position="139"/>
    </location>
</feature>
<feature type="compositionally biased region" description="Low complexity" evidence="6">
    <location>
        <begin position="581"/>
        <end position="592"/>
    </location>
</feature>
<dbReference type="Gene3D" id="3.90.70.10">
    <property type="entry name" value="Cysteine proteinases"/>
    <property type="match status" value="1"/>
</dbReference>
<dbReference type="PROSITE" id="PS00973">
    <property type="entry name" value="USP_2"/>
    <property type="match status" value="1"/>
</dbReference>
<dbReference type="PANTHER" id="PTHR24006:SF733">
    <property type="entry name" value="RE52890P"/>
    <property type="match status" value="1"/>
</dbReference>
<evidence type="ECO:0000259" key="7">
    <source>
        <dbReference type="PROSITE" id="PS50235"/>
    </source>
</evidence>
<dbReference type="InterPro" id="IPR050164">
    <property type="entry name" value="Peptidase_C19"/>
</dbReference>
<dbReference type="InterPro" id="IPR018200">
    <property type="entry name" value="USP_CS"/>
</dbReference>
<evidence type="ECO:0000256" key="5">
    <source>
        <dbReference type="RuleBase" id="RU366025"/>
    </source>
</evidence>
<evidence type="ECO:0000256" key="4">
    <source>
        <dbReference type="ARBA" id="ARBA00022801"/>
    </source>
</evidence>
<feature type="domain" description="USP" evidence="7">
    <location>
        <begin position="39"/>
        <end position="446"/>
    </location>
</feature>
<dbReference type="GO" id="GO:0004843">
    <property type="term" value="F:cysteine-type deubiquitinase activity"/>
    <property type="evidence" value="ECO:0007669"/>
    <property type="project" value="UniProtKB-UniRule"/>
</dbReference>
<evidence type="ECO:0000256" key="2">
    <source>
        <dbReference type="ARBA" id="ARBA00009085"/>
    </source>
</evidence>
<keyword evidence="5" id="KW-0788">Thiol protease</keyword>
<evidence type="ECO:0000256" key="6">
    <source>
        <dbReference type="SAM" id="MobiDB-lite"/>
    </source>
</evidence>
<dbReference type="CDD" id="cd02663">
    <property type="entry name" value="Peptidase_C19G"/>
    <property type="match status" value="1"/>
</dbReference>
<comment type="similarity">
    <text evidence="2 5">Belongs to the peptidase C19 family.</text>
</comment>
<sequence length="870" mass="93672">MEIFKRSRSSAPTLNDANTSITPKPVNGKPINDADFKQFGFVNFGNTCYANSILQALYFCKPFRQFVCEFNDGSLPLPLPIPLPPTPAPVPTTPLPKPPGLNPFPFRRRESTIGNGRVDESSNPPPKSAPPPGLPIPTAPPTLFSALRSLFLHIALNPLEKGTVSPTSFMDKVKEENPAYRSAMHQDAHEFLGFLLNRVAENIKEEIKKNPPSQEANGNGSTDLSSSLGSLPATGPASVTTSSGSRKHQRTDKTFIQDLFEGTLTSETRCLTCENVSSRDESFLDLSIDIEQNSSITACLRQFSASEMLAQKNKFFCDGCGSLQEAEKRMKIKKLPSVLALHLKRFKYQEDRYVKLSYRVAFPFELRLFNTVDDAPDPDRLYQLFAIVVHIGVGAHHGHYITIIKSRGTWYTFDDETVQPIREGDIIKYFGGLSGESGYVLFYQAADVDAEPTTTPSEVLEPMQDGPITAISLANDLRSPPVDILNPPTLSVVPEGPVSIPRLSGSLPIQLKVSIPSQSSASGPKSASSSERPNGIHEPATHTTLNKTTFGTLRSPSFKKEKRPKSSGLENAPNGDVSIISPQRSRPSFFSPSKKKSEKNLHGTDSALSSSSVPAMPPLPISVPSTTDATSSGLPDHAKEGSNDTTVMEMNGTKEGSSSSASVSASTSSVSIPVLPHSSIKDTVQPPVIPPIPPPRSKDRLYSVSSSSPFVPSNDAPLQLPPPPSSPNPRRRNSVRPLTSPSTFIPPETVNPSTATESSLGPKSSTTNSRMRSPSMGSSVSAAVDRSHSITDPTSHRSSVHSTSTSTSTPAPTPQPSTTIPVASSSTPPPVPERSTQRMTDKKLKLRRPSILQTLLGRGHKDKDVATAGN</sequence>
<dbReference type="EC" id="3.4.19.12" evidence="5"/>
<keyword evidence="3 5" id="KW-0645">Protease</keyword>
<dbReference type="AlphaFoldDB" id="A0AAV5AKY6"/>
<feature type="compositionally biased region" description="Polar residues" evidence="6">
    <location>
        <begin position="623"/>
        <end position="633"/>
    </location>
</feature>
<dbReference type="GO" id="GO:0005829">
    <property type="term" value="C:cytosol"/>
    <property type="evidence" value="ECO:0007669"/>
    <property type="project" value="TreeGrafter"/>
</dbReference>
<accession>A0AAV5AKY6</accession>
<proteinExistence type="inferred from homology"/>
<feature type="compositionally biased region" description="Polar residues" evidence="6">
    <location>
        <begin position="750"/>
        <end position="781"/>
    </location>
</feature>
<dbReference type="PANTHER" id="PTHR24006">
    <property type="entry name" value="UBIQUITIN CARBOXYL-TERMINAL HYDROLASE"/>
    <property type="match status" value="1"/>
</dbReference>
<dbReference type="InterPro" id="IPR028889">
    <property type="entry name" value="USP"/>
</dbReference>
<dbReference type="GO" id="GO:0016579">
    <property type="term" value="P:protein deubiquitination"/>
    <property type="evidence" value="ECO:0007669"/>
    <property type="project" value="InterPro"/>
</dbReference>
<feature type="compositionally biased region" description="Polar residues" evidence="6">
    <location>
        <begin position="541"/>
        <end position="555"/>
    </location>
</feature>
<name>A0AAV5AKY6_9AGAM</name>
<feature type="region of interest" description="Disordered" evidence="6">
    <location>
        <begin position="515"/>
        <end position="870"/>
    </location>
</feature>
<feature type="compositionally biased region" description="Low complexity" evidence="6">
    <location>
        <begin position="657"/>
        <end position="671"/>
    </location>
</feature>
<feature type="compositionally biased region" description="Polar residues" evidence="6">
    <location>
        <begin position="9"/>
        <end position="22"/>
    </location>
</feature>
<dbReference type="InterPro" id="IPR038765">
    <property type="entry name" value="Papain-like_cys_pep_sf"/>
</dbReference>
<feature type="compositionally biased region" description="Low complexity" evidence="6">
    <location>
        <begin position="515"/>
        <end position="530"/>
    </location>
</feature>
<feature type="compositionally biased region" description="Low complexity" evidence="6">
    <location>
        <begin position="703"/>
        <end position="718"/>
    </location>
</feature>
<comment type="caution">
    <text evidence="8">The sequence shown here is derived from an EMBL/GenBank/DDBJ whole genome shotgun (WGS) entry which is preliminary data.</text>
</comment>
<dbReference type="Pfam" id="PF00443">
    <property type="entry name" value="UCH"/>
    <property type="match status" value="1"/>
</dbReference>
<feature type="region of interest" description="Disordered" evidence="6">
    <location>
        <begin position="1"/>
        <end position="26"/>
    </location>
</feature>
<protein>
    <recommendedName>
        <fullName evidence="5">Ubiquitin carboxyl-terminal hydrolase</fullName>
        <ecNumber evidence="5">3.4.19.12</ecNumber>
    </recommendedName>
</protein>
<dbReference type="EMBL" id="BPWL01000008">
    <property type="protein sequence ID" value="GJJ13535.1"/>
    <property type="molecule type" value="Genomic_DNA"/>
</dbReference>
<feature type="compositionally biased region" description="Pro residues" evidence="6">
    <location>
        <begin position="88"/>
        <end position="102"/>
    </location>
</feature>
<keyword evidence="4 5" id="KW-0378">Hydrolase</keyword>
<comment type="catalytic activity">
    <reaction evidence="1 5">
        <text>Thiol-dependent hydrolysis of ester, thioester, amide, peptide and isopeptide bonds formed by the C-terminal Gly of ubiquitin (a 76-residue protein attached to proteins as an intracellular targeting signal).</text>
        <dbReference type="EC" id="3.4.19.12"/>
    </reaction>
</comment>
<dbReference type="SUPFAM" id="SSF54001">
    <property type="entry name" value="Cysteine proteinases"/>
    <property type="match status" value="1"/>
</dbReference>
<keyword evidence="5" id="KW-0833">Ubl conjugation pathway</keyword>
<feature type="region of interest" description="Disordered" evidence="6">
    <location>
        <begin position="88"/>
        <end position="139"/>
    </location>
</feature>
<keyword evidence="9" id="KW-1185">Reference proteome</keyword>
<feature type="region of interest" description="Disordered" evidence="6">
    <location>
        <begin position="208"/>
        <end position="250"/>
    </location>
</feature>